<protein>
    <submittedName>
        <fullName evidence="1">Uncharacterized protein</fullName>
    </submittedName>
</protein>
<dbReference type="EMBL" id="BPLR01002301">
    <property type="protein sequence ID" value="GIX72298.1"/>
    <property type="molecule type" value="Genomic_DNA"/>
</dbReference>
<dbReference type="AlphaFoldDB" id="A0AAV4MIV6"/>
<evidence type="ECO:0000313" key="1">
    <source>
        <dbReference type="EMBL" id="GIX72298.1"/>
    </source>
</evidence>
<accession>A0AAV4MIV6</accession>
<keyword evidence="2" id="KW-1185">Reference proteome</keyword>
<reference evidence="1 2" key="1">
    <citation type="submission" date="2021-06" db="EMBL/GenBank/DDBJ databases">
        <title>Caerostris extrusa draft genome.</title>
        <authorList>
            <person name="Kono N."/>
            <person name="Arakawa K."/>
        </authorList>
    </citation>
    <scope>NUCLEOTIDE SEQUENCE [LARGE SCALE GENOMIC DNA]</scope>
</reference>
<proteinExistence type="predicted"/>
<evidence type="ECO:0000313" key="2">
    <source>
        <dbReference type="Proteomes" id="UP001054945"/>
    </source>
</evidence>
<comment type="caution">
    <text evidence="1">The sequence shown here is derived from an EMBL/GenBank/DDBJ whole genome shotgun (WGS) entry which is preliminary data.</text>
</comment>
<gene>
    <name evidence="1" type="ORF">CEXT_744491</name>
</gene>
<organism evidence="1 2">
    <name type="scientific">Caerostris extrusa</name>
    <name type="common">Bark spider</name>
    <name type="synonym">Caerostris bankana</name>
    <dbReference type="NCBI Taxonomy" id="172846"/>
    <lineage>
        <taxon>Eukaryota</taxon>
        <taxon>Metazoa</taxon>
        <taxon>Ecdysozoa</taxon>
        <taxon>Arthropoda</taxon>
        <taxon>Chelicerata</taxon>
        <taxon>Arachnida</taxon>
        <taxon>Araneae</taxon>
        <taxon>Araneomorphae</taxon>
        <taxon>Entelegynae</taxon>
        <taxon>Araneoidea</taxon>
        <taxon>Araneidae</taxon>
        <taxon>Caerostris</taxon>
    </lineage>
</organism>
<sequence>MINNLYSRLQSTKTLINGFQFPSTTMPPKSISSLKNTILSNKPENRNVREREASRDLWRITDSSHRELETSPLFLDITTRLVGSSSSCC</sequence>
<dbReference type="Proteomes" id="UP001054945">
    <property type="component" value="Unassembled WGS sequence"/>
</dbReference>
<name>A0AAV4MIV6_CAEEX</name>